<evidence type="ECO:0000256" key="9">
    <source>
        <dbReference type="PROSITE-ProRule" id="PRU00047"/>
    </source>
</evidence>
<evidence type="ECO:0000313" key="12">
    <source>
        <dbReference type="Proteomes" id="UP000019149"/>
    </source>
</evidence>
<dbReference type="SMART" id="SM00343">
    <property type="entry name" value="ZnF_C2HC"/>
    <property type="match status" value="4"/>
</dbReference>
<evidence type="ECO:0000256" key="8">
    <source>
        <dbReference type="ARBA" id="ARBA00043023"/>
    </source>
</evidence>
<dbReference type="EMBL" id="APAU02000116">
    <property type="protein sequence ID" value="EUB56428.1"/>
    <property type="molecule type" value="Genomic_DNA"/>
</dbReference>
<dbReference type="AlphaFoldDB" id="W6U5H3"/>
<evidence type="ECO:0000256" key="6">
    <source>
        <dbReference type="ARBA" id="ARBA00023242"/>
    </source>
</evidence>
<dbReference type="Gene3D" id="4.10.60.10">
    <property type="entry name" value="Zinc finger, CCHC-type"/>
    <property type="match status" value="1"/>
</dbReference>
<evidence type="ECO:0000256" key="4">
    <source>
        <dbReference type="ARBA" id="ARBA00022771"/>
    </source>
</evidence>
<dbReference type="GO" id="GO:0071035">
    <property type="term" value="P:nuclear polyadenylation-dependent rRNA catabolic process"/>
    <property type="evidence" value="ECO:0007669"/>
    <property type="project" value="TreeGrafter"/>
</dbReference>
<keyword evidence="5" id="KW-0862">Zinc</keyword>
<dbReference type="GO" id="GO:0071036">
    <property type="term" value="P:nuclear polyadenylation-dependent snoRNA catabolic process"/>
    <property type="evidence" value="ECO:0007669"/>
    <property type="project" value="TreeGrafter"/>
</dbReference>
<dbReference type="GO" id="GO:0008270">
    <property type="term" value="F:zinc ion binding"/>
    <property type="evidence" value="ECO:0007669"/>
    <property type="project" value="UniProtKB-KW"/>
</dbReference>
<dbReference type="STRING" id="6210.W6U5H3"/>
<dbReference type="GO" id="GO:0071037">
    <property type="term" value="P:nuclear polyadenylation-dependent snRNA catabolic process"/>
    <property type="evidence" value="ECO:0007669"/>
    <property type="project" value="TreeGrafter"/>
</dbReference>
<evidence type="ECO:0000256" key="1">
    <source>
        <dbReference type="ARBA" id="ARBA00004123"/>
    </source>
</evidence>
<dbReference type="GO" id="GO:0071031">
    <property type="term" value="P:nuclear mRNA surveillance of mRNA 3'-end processing"/>
    <property type="evidence" value="ECO:0007669"/>
    <property type="project" value="TreeGrafter"/>
</dbReference>
<dbReference type="InterPro" id="IPR001878">
    <property type="entry name" value="Znf_CCHC"/>
</dbReference>
<comment type="subcellular location">
    <subcellularLocation>
        <location evidence="1">Nucleus</location>
    </subcellularLocation>
</comment>
<dbReference type="PANTHER" id="PTHR46543">
    <property type="entry name" value="ZINC FINGER CCHC DOMAIN-CONTAINING PROTEIN 7"/>
    <property type="match status" value="1"/>
</dbReference>
<evidence type="ECO:0000256" key="7">
    <source>
        <dbReference type="ARBA" id="ARBA00041190"/>
    </source>
</evidence>
<evidence type="ECO:0000313" key="11">
    <source>
        <dbReference type="EMBL" id="EUB56428.1"/>
    </source>
</evidence>
<accession>W6U5H3</accession>
<dbReference type="Proteomes" id="UP000019149">
    <property type="component" value="Unassembled WGS sequence"/>
</dbReference>
<evidence type="ECO:0000256" key="5">
    <source>
        <dbReference type="ARBA" id="ARBA00022833"/>
    </source>
</evidence>
<gene>
    <name evidence="11" type="ORF">EGR_08693</name>
</gene>
<keyword evidence="12" id="KW-1185">Reference proteome</keyword>
<keyword evidence="4 9" id="KW-0863">Zinc-finger</keyword>
<dbReference type="InterPro" id="IPR051644">
    <property type="entry name" value="TRAMP_AT-DNA-binding"/>
</dbReference>
<sequence>MYSDELKYSSEGGSDSQSCLMDALYLTFSGIAPKHVLKQAEERVNGVVNESNKCNVSESRWEADDENAFIKVEGLDVIIGCRNPSSMVDLDDTKKFFEERCKDMPSDPKQWRLDPCDMDPSLKRHDREFHRGPCYSCFRDGHIARFCTKGPQPCHFCAWTTHSSYCCTYLLCDICHSPGHEYYCCPNRKLLRKINCRRCKRRGHTGSACPDIWRQYRHTTKPGKPVVVDSPRKPVATTCCNCGSSSHTGDSCEKSCVTRCPVPLSSICQFDDHDVYSRDGLYRPKKIGPYTYAEAARAGLSKSSHGDITKRSCQPEDGEWMDAEWMTYGTFGARAYGLLTDQSDLRTCHFYL</sequence>
<dbReference type="GO" id="GO:0003723">
    <property type="term" value="F:RNA binding"/>
    <property type="evidence" value="ECO:0007669"/>
    <property type="project" value="TreeGrafter"/>
</dbReference>
<evidence type="ECO:0000259" key="10">
    <source>
        <dbReference type="PROSITE" id="PS50158"/>
    </source>
</evidence>
<keyword evidence="6" id="KW-0539">Nucleus</keyword>
<keyword evidence="3" id="KW-0677">Repeat</keyword>
<name>W6U5H3_ECHGR</name>
<dbReference type="OMA" id="SARYCTE"/>
<evidence type="ECO:0000256" key="3">
    <source>
        <dbReference type="ARBA" id="ARBA00022737"/>
    </source>
</evidence>
<proteinExistence type="predicted"/>
<protein>
    <recommendedName>
        <fullName evidence="7">Zinc finger CCHC domain-containing protein 7</fullName>
    </recommendedName>
    <alternativeName>
        <fullName evidence="8">TRAMP-like complex RNA-binding factor ZCCHC7</fullName>
    </alternativeName>
</protein>
<dbReference type="GO" id="GO:0031499">
    <property type="term" value="C:TRAMP complex"/>
    <property type="evidence" value="ECO:0007669"/>
    <property type="project" value="TreeGrafter"/>
</dbReference>
<dbReference type="GO" id="GO:0071039">
    <property type="term" value="P:nuclear polyadenylation-dependent CUT catabolic process"/>
    <property type="evidence" value="ECO:0007669"/>
    <property type="project" value="TreeGrafter"/>
</dbReference>
<keyword evidence="2" id="KW-0479">Metal-binding</keyword>
<dbReference type="OrthoDB" id="7608935at2759"/>
<evidence type="ECO:0000256" key="2">
    <source>
        <dbReference type="ARBA" id="ARBA00022723"/>
    </source>
</evidence>
<dbReference type="GeneID" id="36344408"/>
<dbReference type="PROSITE" id="PS50158">
    <property type="entry name" value="ZF_CCHC"/>
    <property type="match status" value="1"/>
</dbReference>
<reference evidence="11 12" key="1">
    <citation type="journal article" date="2013" name="Nat. Genet.">
        <title>The genome of the hydatid tapeworm Echinococcus granulosus.</title>
        <authorList>
            <person name="Zheng H."/>
            <person name="Zhang W."/>
            <person name="Zhang L."/>
            <person name="Zhang Z."/>
            <person name="Li J."/>
            <person name="Lu G."/>
            <person name="Zhu Y."/>
            <person name="Wang Y."/>
            <person name="Huang Y."/>
            <person name="Liu J."/>
            <person name="Kang H."/>
            <person name="Chen J."/>
            <person name="Wang L."/>
            <person name="Chen A."/>
            <person name="Yu S."/>
            <person name="Gao Z."/>
            <person name="Jin L."/>
            <person name="Gu W."/>
            <person name="Wang Z."/>
            <person name="Zhao L."/>
            <person name="Shi B."/>
            <person name="Wen H."/>
            <person name="Lin R."/>
            <person name="Jones M.K."/>
            <person name="Brejova B."/>
            <person name="Vinar T."/>
            <person name="Zhao G."/>
            <person name="McManus D.P."/>
            <person name="Chen Z."/>
            <person name="Zhou Y."/>
            <person name="Wang S."/>
        </authorList>
    </citation>
    <scope>NUCLEOTIDE SEQUENCE [LARGE SCALE GENOMIC DNA]</scope>
</reference>
<comment type="caution">
    <text evidence="11">The sequence shown here is derived from an EMBL/GenBank/DDBJ whole genome shotgun (WGS) entry which is preliminary data.</text>
</comment>
<dbReference type="GO" id="GO:0071038">
    <property type="term" value="P:TRAMP-dependent tRNA surveillance pathway"/>
    <property type="evidence" value="ECO:0007669"/>
    <property type="project" value="TreeGrafter"/>
</dbReference>
<dbReference type="CTD" id="36344408"/>
<dbReference type="RefSeq" id="XP_024347624.1">
    <property type="nucleotide sequence ID" value="XM_024497942.1"/>
</dbReference>
<dbReference type="PANTHER" id="PTHR46543:SF1">
    <property type="entry name" value="ZINC FINGER CCHC DOMAIN-CONTAINING PROTEIN 7"/>
    <property type="match status" value="1"/>
</dbReference>
<feature type="domain" description="CCHC-type" evidence="10">
    <location>
        <begin position="134"/>
        <end position="149"/>
    </location>
</feature>
<organism evidence="11 12">
    <name type="scientific">Echinococcus granulosus</name>
    <name type="common">Hydatid tapeworm</name>
    <dbReference type="NCBI Taxonomy" id="6210"/>
    <lineage>
        <taxon>Eukaryota</taxon>
        <taxon>Metazoa</taxon>
        <taxon>Spiralia</taxon>
        <taxon>Lophotrochozoa</taxon>
        <taxon>Platyhelminthes</taxon>
        <taxon>Cestoda</taxon>
        <taxon>Eucestoda</taxon>
        <taxon>Cyclophyllidea</taxon>
        <taxon>Taeniidae</taxon>
        <taxon>Echinococcus</taxon>
        <taxon>Echinococcus granulosus group</taxon>
    </lineage>
</organism>
<dbReference type="KEGG" id="egl:EGR_08693"/>